<organism evidence="4 5">
    <name type="scientific">Grifola frondosa</name>
    <name type="common">Maitake</name>
    <name type="synonym">Polyporus frondosus</name>
    <dbReference type="NCBI Taxonomy" id="5627"/>
    <lineage>
        <taxon>Eukaryota</taxon>
        <taxon>Fungi</taxon>
        <taxon>Dikarya</taxon>
        <taxon>Basidiomycota</taxon>
        <taxon>Agaricomycotina</taxon>
        <taxon>Agaricomycetes</taxon>
        <taxon>Polyporales</taxon>
        <taxon>Grifolaceae</taxon>
        <taxon>Grifola</taxon>
    </lineage>
</organism>
<keyword evidence="1 3" id="KW-0963">Cytoplasm</keyword>
<name>A0A1C7M6F1_GRIFR</name>
<dbReference type="GO" id="GO:0005829">
    <property type="term" value="C:cytosol"/>
    <property type="evidence" value="ECO:0007669"/>
    <property type="project" value="TreeGrafter"/>
</dbReference>
<dbReference type="OrthoDB" id="25129at2759"/>
<dbReference type="GO" id="GO:0000049">
    <property type="term" value="F:tRNA binding"/>
    <property type="evidence" value="ECO:0007669"/>
    <property type="project" value="InterPro"/>
</dbReference>
<dbReference type="PANTHER" id="PTHR20882:SF14">
    <property type="entry name" value="CYTOPLASMIC TRNA 2-THIOLATION PROTEIN 2"/>
    <property type="match status" value="1"/>
</dbReference>
<dbReference type="GO" id="GO:0016783">
    <property type="term" value="F:sulfurtransferase activity"/>
    <property type="evidence" value="ECO:0007669"/>
    <property type="project" value="TreeGrafter"/>
</dbReference>
<evidence type="ECO:0000256" key="2">
    <source>
        <dbReference type="ARBA" id="ARBA00022694"/>
    </source>
</evidence>
<sequence>MSCGNPTDAEAVMQRRPKHDKTKICVRCKVARGNLVIRHAVYCKDCFFPLVTHRFRRALEPSVNSKPDGPRRTALKPSGNLLLGYSGGLGSAVLLDLVHRCYIAFDRSTMQTDGGRDHPRHERVWKKVTVCYVEVCDAFPGMKDRSAEIAEIVARYEDFEFISLRIQDAFNRTWWEKVGGIPISSYLGVSLAKEDLVLTSHSSPSTPLESLHTYLSSLPTPTAVSSSIQTLTRLLLLHTALQTASSHLLLGTSLTSLAISLISGISQGAGFNVREEIQEEWAPDGTEENSARPRGKRRVRIVRPLRDVGAKECAAWLWWRGLSVVGLDRRHASGASLGIGELTKDFITGLEKDYPSTVSTIVRTCGKLAPKGDVAGLCVLCERPAQAGVQLWKARTAIREPVFQDTPDRGEPDAPLNSPPSLAPHLCYACHATLTSRRGTSRVEQPSVPLPVWTSVSPILEMEYARGKGTALPPPGMARMAEQEMKAVVQEFLLDDE</sequence>
<dbReference type="OMA" id="KQRKQMM"/>
<dbReference type="UniPathway" id="UPA00988"/>
<evidence type="ECO:0000256" key="1">
    <source>
        <dbReference type="ARBA" id="ARBA00022490"/>
    </source>
</evidence>
<keyword evidence="2 3" id="KW-0819">tRNA processing</keyword>
<evidence type="ECO:0000256" key="3">
    <source>
        <dbReference type="HAMAP-Rule" id="MF_03054"/>
    </source>
</evidence>
<accession>A0A1C7M6F1</accession>
<comment type="pathway">
    <text evidence="3">tRNA modification; 5-methoxycarbonylmethyl-2-thiouridine-tRNA biosynthesis.</text>
</comment>
<dbReference type="GO" id="GO:0002143">
    <property type="term" value="P:tRNA wobble position uridine thiolation"/>
    <property type="evidence" value="ECO:0007669"/>
    <property type="project" value="TreeGrafter"/>
</dbReference>
<comment type="similarity">
    <text evidence="3">Belongs to the CTU2/NCS2 family.</text>
</comment>
<dbReference type="Proteomes" id="UP000092993">
    <property type="component" value="Unassembled WGS sequence"/>
</dbReference>
<proteinExistence type="inferred from homology"/>
<dbReference type="SUPFAM" id="SSF52402">
    <property type="entry name" value="Adenine nucleotide alpha hydrolases-like"/>
    <property type="match status" value="1"/>
</dbReference>
<dbReference type="PANTHER" id="PTHR20882">
    <property type="entry name" value="CYTOPLASMIC TRNA 2-THIOLATION PROTEIN 2"/>
    <property type="match status" value="1"/>
</dbReference>
<evidence type="ECO:0000313" key="4">
    <source>
        <dbReference type="EMBL" id="OBZ72543.1"/>
    </source>
</evidence>
<comment type="function">
    <text evidence="3">Plays a central role in 2-thiolation of mcm(5)S(2)U at tRNA wobble positions of tRNA(Lys), tRNA(Glu) and tRNA(Gln). May act by forming a heterodimer with NCS6 that ligates sulfur from thiocarboxylated URM1 onto the uridine of tRNAs at wobble position. Prior mcm(5) tRNA modification by the elongator complex is required for 2-thiolation. May also be involved in protein urmylation.</text>
</comment>
<evidence type="ECO:0000313" key="5">
    <source>
        <dbReference type="Proteomes" id="UP000092993"/>
    </source>
</evidence>
<dbReference type="GO" id="GO:0032447">
    <property type="term" value="P:protein urmylation"/>
    <property type="evidence" value="ECO:0007669"/>
    <property type="project" value="UniProtKB-UniRule"/>
</dbReference>
<dbReference type="STRING" id="5627.A0A1C7M6F1"/>
<dbReference type="InterPro" id="IPR019407">
    <property type="entry name" value="CTU2"/>
</dbReference>
<gene>
    <name evidence="4" type="primary">ctu2</name>
    <name evidence="3" type="synonym">CTU2</name>
    <name evidence="3" type="synonym">NCS2</name>
    <name evidence="4" type="ORF">A0H81_07970</name>
</gene>
<keyword evidence="5" id="KW-1185">Reference proteome</keyword>
<reference evidence="4 5" key="1">
    <citation type="submission" date="2016-03" db="EMBL/GenBank/DDBJ databases">
        <title>Whole genome sequencing of Grifola frondosa 9006-11.</title>
        <authorList>
            <person name="Min B."/>
            <person name="Park H."/>
            <person name="Kim J.-G."/>
            <person name="Cho H."/>
            <person name="Oh Y.-L."/>
            <person name="Kong W.-S."/>
            <person name="Choi I.-G."/>
        </authorList>
    </citation>
    <scope>NUCLEOTIDE SEQUENCE [LARGE SCALE GENOMIC DNA]</scope>
    <source>
        <strain evidence="4 5">9006-11</strain>
    </source>
</reference>
<comment type="caution">
    <text evidence="4">The sequence shown here is derived from an EMBL/GenBank/DDBJ whole genome shotgun (WGS) entry which is preliminary data.</text>
</comment>
<comment type="subcellular location">
    <subcellularLocation>
        <location evidence="3">Cytoplasm</location>
    </subcellularLocation>
</comment>
<dbReference type="HAMAP" id="MF_03054">
    <property type="entry name" value="CTU2"/>
    <property type="match status" value="1"/>
</dbReference>
<dbReference type="Pfam" id="PF10288">
    <property type="entry name" value="CTU2"/>
    <property type="match status" value="1"/>
</dbReference>
<dbReference type="AlphaFoldDB" id="A0A1C7M6F1"/>
<dbReference type="GO" id="GO:0016779">
    <property type="term" value="F:nucleotidyltransferase activity"/>
    <property type="evidence" value="ECO:0007669"/>
    <property type="project" value="UniProtKB-UniRule"/>
</dbReference>
<dbReference type="InterPro" id="IPR014729">
    <property type="entry name" value="Rossmann-like_a/b/a_fold"/>
</dbReference>
<dbReference type="Gene3D" id="3.40.50.620">
    <property type="entry name" value="HUPs"/>
    <property type="match status" value="1"/>
</dbReference>
<dbReference type="EMBL" id="LUGG01000009">
    <property type="protein sequence ID" value="OBZ72543.1"/>
    <property type="molecule type" value="Genomic_DNA"/>
</dbReference>
<protein>
    <recommendedName>
        <fullName evidence="3">Cytoplasmic tRNA 2-thiolation protein 2</fullName>
    </recommendedName>
</protein>